<keyword evidence="2" id="KW-1185">Reference proteome</keyword>
<gene>
    <name evidence="1" type="ORF">HAX54_011428</name>
</gene>
<dbReference type="Proteomes" id="UP000823775">
    <property type="component" value="Unassembled WGS sequence"/>
</dbReference>
<accession>A0ABS8RXN9</accession>
<comment type="caution">
    <text evidence="1">The sequence shown here is derived from an EMBL/GenBank/DDBJ whole genome shotgun (WGS) entry which is preliminary data.</text>
</comment>
<reference evidence="1 2" key="1">
    <citation type="journal article" date="2021" name="BMC Genomics">
        <title>Datura genome reveals duplications of psychoactive alkaloid biosynthetic genes and high mutation rate following tissue culture.</title>
        <authorList>
            <person name="Rajewski A."/>
            <person name="Carter-House D."/>
            <person name="Stajich J."/>
            <person name="Litt A."/>
        </authorList>
    </citation>
    <scope>NUCLEOTIDE SEQUENCE [LARGE SCALE GENOMIC DNA]</scope>
    <source>
        <strain evidence="1">AR-01</strain>
    </source>
</reference>
<sequence>KRIDVYRPGAWVTEVVTPRKASDKPSLSPSKSGHFILKWTRDLMNRRMCDGPSLRPSLRPVA</sequence>
<proteinExistence type="predicted"/>
<name>A0ABS8RXN9_DATST</name>
<organism evidence="1 2">
    <name type="scientific">Datura stramonium</name>
    <name type="common">Jimsonweed</name>
    <name type="synonym">Common thornapple</name>
    <dbReference type="NCBI Taxonomy" id="4076"/>
    <lineage>
        <taxon>Eukaryota</taxon>
        <taxon>Viridiplantae</taxon>
        <taxon>Streptophyta</taxon>
        <taxon>Embryophyta</taxon>
        <taxon>Tracheophyta</taxon>
        <taxon>Spermatophyta</taxon>
        <taxon>Magnoliopsida</taxon>
        <taxon>eudicotyledons</taxon>
        <taxon>Gunneridae</taxon>
        <taxon>Pentapetalae</taxon>
        <taxon>asterids</taxon>
        <taxon>lamiids</taxon>
        <taxon>Solanales</taxon>
        <taxon>Solanaceae</taxon>
        <taxon>Solanoideae</taxon>
        <taxon>Datureae</taxon>
        <taxon>Datura</taxon>
    </lineage>
</organism>
<feature type="non-terminal residue" evidence="1">
    <location>
        <position position="1"/>
    </location>
</feature>
<protein>
    <submittedName>
        <fullName evidence="1">Uncharacterized protein</fullName>
    </submittedName>
</protein>
<evidence type="ECO:0000313" key="1">
    <source>
        <dbReference type="EMBL" id="MCD7451372.1"/>
    </source>
</evidence>
<dbReference type="EMBL" id="JACEIK010000165">
    <property type="protein sequence ID" value="MCD7451372.1"/>
    <property type="molecule type" value="Genomic_DNA"/>
</dbReference>
<evidence type="ECO:0000313" key="2">
    <source>
        <dbReference type="Proteomes" id="UP000823775"/>
    </source>
</evidence>